<keyword evidence="1" id="KW-0812">Transmembrane</keyword>
<feature type="transmembrane region" description="Helical" evidence="1">
    <location>
        <begin position="159"/>
        <end position="180"/>
    </location>
</feature>
<keyword evidence="3" id="KW-1185">Reference proteome</keyword>
<organism evidence="2 3">
    <name type="scientific">Winogradskyella poriferorum</name>
    <dbReference type="NCBI Taxonomy" id="307627"/>
    <lineage>
        <taxon>Bacteria</taxon>
        <taxon>Pseudomonadati</taxon>
        <taxon>Bacteroidota</taxon>
        <taxon>Flavobacteriia</taxon>
        <taxon>Flavobacteriales</taxon>
        <taxon>Flavobacteriaceae</taxon>
        <taxon>Winogradskyella</taxon>
    </lineage>
</organism>
<feature type="transmembrane region" description="Helical" evidence="1">
    <location>
        <begin position="186"/>
        <end position="208"/>
    </location>
</feature>
<feature type="transmembrane region" description="Helical" evidence="1">
    <location>
        <begin position="220"/>
        <end position="241"/>
    </location>
</feature>
<dbReference type="RefSeq" id="WP_331809463.1">
    <property type="nucleotide sequence ID" value="NZ_JAZHOU010000002.1"/>
</dbReference>
<protein>
    <submittedName>
        <fullName evidence="2">Uncharacterized protein</fullName>
    </submittedName>
</protein>
<evidence type="ECO:0000313" key="2">
    <source>
        <dbReference type="EMBL" id="MEF3078682.1"/>
    </source>
</evidence>
<accession>A0ABU7W4L3</accession>
<evidence type="ECO:0000256" key="1">
    <source>
        <dbReference type="SAM" id="Phobius"/>
    </source>
</evidence>
<keyword evidence="1" id="KW-1133">Transmembrane helix</keyword>
<proteinExistence type="predicted"/>
<evidence type="ECO:0000313" key="3">
    <source>
        <dbReference type="Proteomes" id="UP001356704"/>
    </source>
</evidence>
<dbReference type="EMBL" id="JAZHOU010000002">
    <property type="protein sequence ID" value="MEF3078682.1"/>
    <property type="molecule type" value="Genomic_DNA"/>
</dbReference>
<reference evidence="2 3" key="1">
    <citation type="submission" date="2024-02" db="EMBL/GenBank/DDBJ databases">
        <title>Winogradskyella poriferorum JCM 12885.</title>
        <authorList>
            <person name="Zhang D.-F."/>
            <person name="Fu Z.-Y."/>
        </authorList>
    </citation>
    <scope>NUCLEOTIDE SEQUENCE [LARGE SCALE GENOMIC DNA]</scope>
    <source>
        <strain evidence="2 3">JCM 12885</strain>
    </source>
</reference>
<feature type="transmembrane region" description="Helical" evidence="1">
    <location>
        <begin position="273"/>
        <end position="293"/>
    </location>
</feature>
<name>A0ABU7W4L3_9FLAO</name>
<sequence>MNKELEDLQYLVKRRFSFRINPQFSENFKTNIKDTQIIPLIQEVFKILDWPIVYTDNKSVEAKRKNEWNKLTAKITVIKKSSGRIEVHSKSLEGHLTDFGKNSKRTGLFIALFKKLEKEYSANGKLNELEEEFNKINNWEGYEVPDKLPLPKKNREPNISIAIVGGLILAIILGFFYGYLTNLFGYLIGLYEFGIGISVGYLFGKILVRANYLHEKPAKIMIGSILLIILISSQFIGFIIIKTQNSLTDLSFFNFINLHLERGLTIDNIETGWIGLIIVWGFQLVLPFIIAVFKSTLIVMKAVYEKVPEEVLEYTIFLIKKNKPISEVRLLLAEKGWSEKSDQEDIFDAINVIIGIQDFRRE</sequence>
<dbReference type="Proteomes" id="UP001356704">
    <property type="component" value="Unassembled WGS sequence"/>
</dbReference>
<keyword evidence="1" id="KW-0472">Membrane</keyword>
<comment type="caution">
    <text evidence="2">The sequence shown here is derived from an EMBL/GenBank/DDBJ whole genome shotgun (WGS) entry which is preliminary data.</text>
</comment>
<gene>
    <name evidence="2" type="ORF">V1468_06685</name>
</gene>